<name>A0AAD9WX77_9ROSI</name>
<protein>
    <recommendedName>
        <fullName evidence="1">MULE transposase domain-containing protein</fullName>
    </recommendedName>
</protein>
<keyword evidence="3" id="KW-1185">Reference proteome</keyword>
<reference evidence="2" key="1">
    <citation type="journal article" date="2023" name="Plant J.">
        <title>Genome sequences and population genomics provide insights into the demographic history, inbreeding, and mutation load of two 'living fossil' tree species of Dipteronia.</title>
        <authorList>
            <person name="Feng Y."/>
            <person name="Comes H.P."/>
            <person name="Chen J."/>
            <person name="Zhu S."/>
            <person name="Lu R."/>
            <person name="Zhang X."/>
            <person name="Li P."/>
            <person name="Qiu J."/>
            <person name="Olsen K.M."/>
            <person name="Qiu Y."/>
        </authorList>
    </citation>
    <scope>NUCLEOTIDE SEQUENCE</scope>
    <source>
        <strain evidence="2">KIB01</strain>
    </source>
</reference>
<dbReference type="EMBL" id="JANJYI010000006">
    <property type="protein sequence ID" value="KAK2645435.1"/>
    <property type="molecule type" value="Genomic_DNA"/>
</dbReference>
<accession>A0AAD9WX77</accession>
<dbReference type="PANTHER" id="PTHR31973:SF187">
    <property type="entry name" value="MUTATOR TRANSPOSASE MUDRA PROTEIN"/>
    <property type="match status" value="1"/>
</dbReference>
<dbReference type="InterPro" id="IPR018289">
    <property type="entry name" value="MULE_transposase_dom"/>
</dbReference>
<evidence type="ECO:0000313" key="3">
    <source>
        <dbReference type="Proteomes" id="UP001280121"/>
    </source>
</evidence>
<dbReference type="Proteomes" id="UP001280121">
    <property type="component" value="Unassembled WGS sequence"/>
</dbReference>
<comment type="caution">
    <text evidence="2">The sequence shown here is derived from an EMBL/GenBank/DDBJ whole genome shotgun (WGS) entry which is preliminary data.</text>
</comment>
<proteinExistence type="predicted"/>
<dbReference type="PANTHER" id="PTHR31973">
    <property type="entry name" value="POLYPROTEIN, PUTATIVE-RELATED"/>
    <property type="match status" value="1"/>
</dbReference>
<gene>
    <name evidence="2" type="ORF">Ddye_020630</name>
</gene>
<evidence type="ECO:0000313" key="2">
    <source>
        <dbReference type="EMBL" id="KAK2645435.1"/>
    </source>
</evidence>
<dbReference type="AlphaFoldDB" id="A0AAD9WX77"/>
<organism evidence="2 3">
    <name type="scientific">Dipteronia dyeriana</name>
    <dbReference type="NCBI Taxonomy" id="168575"/>
    <lineage>
        <taxon>Eukaryota</taxon>
        <taxon>Viridiplantae</taxon>
        <taxon>Streptophyta</taxon>
        <taxon>Embryophyta</taxon>
        <taxon>Tracheophyta</taxon>
        <taxon>Spermatophyta</taxon>
        <taxon>Magnoliopsida</taxon>
        <taxon>eudicotyledons</taxon>
        <taxon>Gunneridae</taxon>
        <taxon>Pentapetalae</taxon>
        <taxon>rosids</taxon>
        <taxon>malvids</taxon>
        <taxon>Sapindales</taxon>
        <taxon>Sapindaceae</taxon>
        <taxon>Hippocastanoideae</taxon>
        <taxon>Acereae</taxon>
        <taxon>Dipteronia</taxon>
    </lineage>
</organism>
<sequence length="322" mass="37360">MLRQVVQLWTYGEGNKSWFCGSFEDNYTGSKHSFQVPEGFILGCRPFIGLDGCHLKGKFPGGIIATTAIDANFGVFPVAVAICEVECKDSWGWFLQHLYEHIGLDDNRRLTFMTDRQKGVIDAIEMWWPGSSNRFCLRHIIDNLRAKHRGNQSSDMVWKAAKSSNNADFEIAMREMQETDQDAYNYMMKIPTKHWSRHAFDEHVKSDHVSNNISECFNNWIDKFRGQPTLTLLENMRRAIMKRIHKRHEDAKKWSTVISRLVMKKMIENQDDGRFVQVICADEFEYEVKDKTLITMLILVWKNVIVGLGQLVAFHASMPWLS</sequence>
<dbReference type="Pfam" id="PF10551">
    <property type="entry name" value="MULE"/>
    <property type="match status" value="1"/>
</dbReference>
<feature type="domain" description="MULE transposase" evidence="1">
    <location>
        <begin position="48"/>
        <end position="143"/>
    </location>
</feature>
<evidence type="ECO:0000259" key="1">
    <source>
        <dbReference type="Pfam" id="PF10551"/>
    </source>
</evidence>